<reference evidence="4 5" key="1">
    <citation type="submission" date="2017-06" db="EMBL/GenBank/DDBJ databases">
        <title>Comparative genomic analysis of Ambrosia Fusariam Clade fungi.</title>
        <authorList>
            <person name="Stajich J.E."/>
            <person name="Carrillo J."/>
            <person name="Kijimoto T."/>
            <person name="Eskalen A."/>
            <person name="O'Donnell K."/>
            <person name="Kasson M."/>
        </authorList>
    </citation>
    <scope>NUCLEOTIDE SEQUENCE [LARGE SCALE GENOMIC DNA]</scope>
    <source>
        <strain evidence="4 5">NRRL62606</strain>
    </source>
</reference>
<evidence type="ECO:0000313" key="5">
    <source>
        <dbReference type="Proteomes" id="UP000287972"/>
    </source>
</evidence>
<keyword evidence="1" id="KW-0378">Hydrolase</keyword>
<organism evidence="4 5">
    <name type="scientific">Fusarium floridanum</name>
    <dbReference type="NCBI Taxonomy" id="1325733"/>
    <lineage>
        <taxon>Eukaryota</taxon>
        <taxon>Fungi</taxon>
        <taxon>Dikarya</taxon>
        <taxon>Ascomycota</taxon>
        <taxon>Pezizomycotina</taxon>
        <taxon>Sordariomycetes</taxon>
        <taxon>Hypocreomycetidae</taxon>
        <taxon>Hypocreales</taxon>
        <taxon>Nectriaceae</taxon>
        <taxon>Fusarium</taxon>
        <taxon>Fusarium solani species complex</taxon>
    </lineage>
</organism>
<dbReference type="AlphaFoldDB" id="A0A428QGL0"/>
<dbReference type="Proteomes" id="UP000287972">
    <property type="component" value="Unassembled WGS sequence"/>
</dbReference>
<feature type="compositionally biased region" description="Pro residues" evidence="2">
    <location>
        <begin position="74"/>
        <end position="84"/>
    </location>
</feature>
<feature type="compositionally biased region" description="Basic residues" evidence="2">
    <location>
        <begin position="94"/>
        <end position="117"/>
    </location>
</feature>
<evidence type="ECO:0000256" key="1">
    <source>
        <dbReference type="ARBA" id="ARBA00022801"/>
    </source>
</evidence>
<dbReference type="EMBL" id="NKCL01000528">
    <property type="protein sequence ID" value="RSL64447.1"/>
    <property type="molecule type" value="Genomic_DNA"/>
</dbReference>
<feature type="domain" description="UFSP1/2/DUB catalytic" evidence="3">
    <location>
        <begin position="233"/>
        <end position="453"/>
    </location>
</feature>
<keyword evidence="5" id="KW-1185">Reference proteome</keyword>
<evidence type="ECO:0000256" key="2">
    <source>
        <dbReference type="SAM" id="MobiDB-lite"/>
    </source>
</evidence>
<protein>
    <recommendedName>
        <fullName evidence="3">UFSP1/2/DUB catalytic domain-containing protein</fullName>
    </recommendedName>
</protein>
<gene>
    <name evidence="4" type="ORF">CEP51_013151</name>
</gene>
<dbReference type="Gene3D" id="3.90.70.130">
    <property type="match status" value="1"/>
</dbReference>
<dbReference type="InterPro" id="IPR012462">
    <property type="entry name" value="UFSP1/2_DUB_cat"/>
</dbReference>
<accession>A0A428QGL0</accession>
<comment type="caution">
    <text evidence="4">The sequence shown here is derived from an EMBL/GenBank/DDBJ whole genome shotgun (WGS) entry which is preliminary data.</text>
</comment>
<evidence type="ECO:0000313" key="4">
    <source>
        <dbReference type="EMBL" id="RSL64447.1"/>
    </source>
</evidence>
<feature type="compositionally biased region" description="Basic and acidic residues" evidence="2">
    <location>
        <begin position="169"/>
        <end position="193"/>
    </location>
</feature>
<dbReference type="GO" id="GO:0016787">
    <property type="term" value="F:hydrolase activity"/>
    <property type="evidence" value="ECO:0007669"/>
    <property type="project" value="UniProtKB-KW"/>
</dbReference>
<dbReference type="Pfam" id="PF07910">
    <property type="entry name" value="Peptidase_C78"/>
    <property type="match status" value="1"/>
</dbReference>
<name>A0A428QGL0_9HYPO</name>
<sequence>MPNPDPATDCPFCGFRPERGEYELLLHIDTQHPDDQSAGEDPVPCPQDGCGELVSTDELAYHLGLHELEAQEPTPEPPPVPPKPDGGGGEGRSSSRKREPRRPRSSSKDNSRKHRGEKKVSAIQAWKDLFSGTSSTSSGRDRGSSSRTRHKTKRSAVDGSTKRSSSRSEAPKPVEEGESSRKSNRLGKSELGRFAHEKRMPSWLVDLLQEQGQVVNDGVLPVLQQLLEQSPETQYAYLCHPEVQHVSKLRREGGFCGYRNIQMLISHMIGAKTPGSERFAQTFPSVFQIQDLIEHAWDMGINAQGRTETGGVKGTRKYIGTPEAQAVFLSLDITCSVQAFKDKERGRSKSRLFEAVEGYFQGGIKNIEDRIRVTDLPPIYLQHPGHSLTIVGIEKQMDGHMNLLVFDPSFRDSSKIRSLIGRTVQHKSSSIDESLHPYRRGGHYFRKYNQFEVLYLTDYATIP</sequence>
<feature type="region of interest" description="Disordered" evidence="2">
    <location>
        <begin position="27"/>
        <end position="193"/>
    </location>
</feature>
<evidence type="ECO:0000259" key="3">
    <source>
        <dbReference type="Pfam" id="PF07910"/>
    </source>
</evidence>
<proteinExistence type="predicted"/>